<keyword evidence="3" id="KW-1185">Reference proteome</keyword>
<organism evidence="2 3">
    <name type="scientific">Streptomyces osmaniensis</name>
    <dbReference type="NCBI Taxonomy" id="593134"/>
    <lineage>
        <taxon>Bacteria</taxon>
        <taxon>Bacillati</taxon>
        <taxon>Actinomycetota</taxon>
        <taxon>Actinomycetes</taxon>
        <taxon>Kitasatosporales</taxon>
        <taxon>Streptomycetaceae</taxon>
        <taxon>Streptomyces</taxon>
    </lineage>
</organism>
<comment type="caution">
    <text evidence="2">The sequence shown here is derived from an EMBL/GenBank/DDBJ whole genome shotgun (WGS) entry which is preliminary data.</text>
</comment>
<evidence type="ECO:0000313" key="3">
    <source>
        <dbReference type="Proteomes" id="UP001500707"/>
    </source>
</evidence>
<evidence type="ECO:0000256" key="1">
    <source>
        <dbReference type="SAM" id="MobiDB-lite"/>
    </source>
</evidence>
<dbReference type="EMBL" id="BAABCE010000041">
    <property type="protein sequence ID" value="GAA3596215.1"/>
    <property type="molecule type" value="Genomic_DNA"/>
</dbReference>
<reference evidence="3" key="1">
    <citation type="journal article" date="2019" name="Int. J. Syst. Evol. Microbiol.">
        <title>The Global Catalogue of Microorganisms (GCM) 10K type strain sequencing project: providing services to taxonomists for standard genome sequencing and annotation.</title>
        <authorList>
            <consortium name="The Broad Institute Genomics Platform"/>
            <consortium name="The Broad Institute Genome Sequencing Center for Infectious Disease"/>
            <person name="Wu L."/>
            <person name="Ma J."/>
        </authorList>
    </citation>
    <scope>NUCLEOTIDE SEQUENCE [LARGE SCALE GENOMIC DNA]</scope>
    <source>
        <strain evidence="3">JCM 17656</strain>
    </source>
</reference>
<proteinExistence type="predicted"/>
<gene>
    <name evidence="2" type="ORF">GCM10022295_91490</name>
</gene>
<protein>
    <recommendedName>
        <fullName evidence="4">Leucine rich repeat variant</fullName>
    </recommendedName>
</protein>
<accession>A0ABP6Z2R5</accession>
<dbReference type="Proteomes" id="UP001500707">
    <property type="component" value="Unassembled WGS sequence"/>
</dbReference>
<feature type="region of interest" description="Disordered" evidence="1">
    <location>
        <begin position="76"/>
        <end position="101"/>
    </location>
</feature>
<evidence type="ECO:0008006" key="4">
    <source>
        <dbReference type="Google" id="ProtNLM"/>
    </source>
</evidence>
<evidence type="ECO:0000313" key="2">
    <source>
        <dbReference type="EMBL" id="GAA3596215.1"/>
    </source>
</evidence>
<name>A0ABP6Z2R5_9ACTN</name>
<sequence>MRRRAGEDPRLSPADAVRLLNDPEAHIRDTVVRNPRLPARVLAGLLHDRDTASTAVTNPAIPLPVLHRILAARSANTQSGLRRGRPTRPRTGGMASSRGSSWVTSLRLPPVSRTASGVPCPSVIKWCFEPARPRSTGDGPVWLPLLGL</sequence>